<dbReference type="AlphaFoldDB" id="A0A1F5TTE6"/>
<evidence type="ECO:0000256" key="12">
    <source>
        <dbReference type="SAM" id="Phobius"/>
    </source>
</evidence>
<dbReference type="SUPFAM" id="SSF103190">
    <property type="entry name" value="Sensory domain-like"/>
    <property type="match status" value="1"/>
</dbReference>
<evidence type="ECO:0000256" key="11">
    <source>
        <dbReference type="SAM" id="Coils"/>
    </source>
</evidence>
<keyword evidence="8" id="KW-0418">Kinase</keyword>
<dbReference type="GO" id="GO:0000155">
    <property type="term" value="F:phosphorelay sensor kinase activity"/>
    <property type="evidence" value="ECO:0007669"/>
    <property type="project" value="TreeGrafter"/>
</dbReference>
<dbReference type="CDD" id="cd12914">
    <property type="entry name" value="PDC1_DGC_like"/>
    <property type="match status" value="1"/>
</dbReference>
<dbReference type="EC" id="2.7.13.3" evidence="3"/>
<evidence type="ECO:0000313" key="15">
    <source>
        <dbReference type="Proteomes" id="UP000177579"/>
    </source>
</evidence>
<dbReference type="PANTHER" id="PTHR45528:SF10">
    <property type="entry name" value="METHYL-ACCEPTING CHEMOTAXIS PROTEIN"/>
    <property type="match status" value="1"/>
</dbReference>
<evidence type="ECO:0000256" key="5">
    <source>
        <dbReference type="ARBA" id="ARBA00022553"/>
    </source>
</evidence>
<feature type="domain" description="HAMP" evidence="13">
    <location>
        <begin position="303"/>
        <end position="355"/>
    </location>
</feature>
<evidence type="ECO:0000256" key="10">
    <source>
        <dbReference type="ARBA" id="ARBA00023136"/>
    </source>
</evidence>
<evidence type="ECO:0000256" key="9">
    <source>
        <dbReference type="ARBA" id="ARBA00022989"/>
    </source>
</evidence>
<dbReference type="InterPro" id="IPR029151">
    <property type="entry name" value="Sensor-like_sf"/>
</dbReference>
<evidence type="ECO:0000256" key="2">
    <source>
        <dbReference type="ARBA" id="ARBA00004651"/>
    </source>
</evidence>
<evidence type="ECO:0000256" key="4">
    <source>
        <dbReference type="ARBA" id="ARBA00022475"/>
    </source>
</evidence>
<evidence type="ECO:0000256" key="3">
    <source>
        <dbReference type="ARBA" id="ARBA00012438"/>
    </source>
</evidence>
<keyword evidence="4" id="KW-1003">Cell membrane</keyword>
<dbReference type="InterPro" id="IPR050398">
    <property type="entry name" value="HssS/ArlS-like"/>
</dbReference>
<keyword evidence="6" id="KW-0808">Transferase</keyword>
<dbReference type="Gene3D" id="3.30.450.20">
    <property type="entry name" value="PAS domain"/>
    <property type="match status" value="1"/>
</dbReference>
<dbReference type="Gene3D" id="6.10.340.10">
    <property type="match status" value="1"/>
</dbReference>
<comment type="catalytic activity">
    <reaction evidence="1">
        <text>ATP + protein L-histidine = ADP + protein N-phospho-L-histidine.</text>
        <dbReference type="EC" id="2.7.13.3"/>
    </reaction>
</comment>
<keyword evidence="5" id="KW-0597">Phosphoprotein</keyword>
<evidence type="ECO:0000256" key="8">
    <source>
        <dbReference type="ARBA" id="ARBA00022777"/>
    </source>
</evidence>
<comment type="subcellular location">
    <subcellularLocation>
        <location evidence="2">Cell membrane</location>
        <topology evidence="2">Multi-pass membrane protein</topology>
    </subcellularLocation>
</comment>
<protein>
    <recommendedName>
        <fullName evidence="3">histidine kinase</fullName>
        <ecNumber evidence="3">2.7.13.3</ecNumber>
    </recommendedName>
</protein>
<organism evidence="14 15">
    <name type="scientific">Candidatus Falkowbacteria bacterium RIFOXYD2_FULL_34_120</name>
    <dbReference type="NCBI Taxonomy" id="1798007"/>
    <lineage>
        <taxon>Bacteria</taxon>
        <taxon>Candidatus Falkowiibacteriota</taxon>
    </lineage>
</organism>
<gene>
    <name evidence="14" type="ORF">A2531_05490</name>
</gene>
<evidence type="ECO:0000256" key="7">
    <source>
        <dbReference type="ARBA" id="ARBA00022692"/>
    </source>
</evidence>
<dbReference type="EMBL" id="MFGO01000004">
    <property type="protein sequence ID" value="OGF41851.1"/>
    <property type="molecule type" value="Genomic_DNA"/>
</dbReference>
<dbReference type="InterPro" id="IPR033479">
    <property type="entry name" value="dCache_1"/>
</dbReference>
<dbReference type="CDD" id="cd06225">
    <property type="entry name" value="HAMP"/>
    <property type="match status" value="1"/>
</dbReference>
<feature type="transmembrane region" description="Helical" evidence="12">
    <location>
        <begin position="283"/>
        <end position="301"/>
    </location>
</feature>
<dbReference type="Pfam" id="PF02743">
    <property type="entry name" value="dCache_1"/>
    <property type="match status" value="1"/>
</dbReference>
<dbReference type="Proteomes" id="UP000177579">
    <property type="component" value="Unassembled WGS sequence"/>
</dbReference>
<keyword evidence="11" id="KW-0175">Coiled coil</keyword>
<evidence type="ECO:0000259" key="13">
    <source>
        <dbReference type="PROSITE" id="PS50885"/>
    </source>
</evidence>
<proteinExistence type="predicted"/>
<reference evidence="14 15" key="1">
    <citation type="journal article" date="2016" name="Nat. Commun.">
        <title>Thousands of microbial genomes shed light on interconnected biogeochemical processes in an aquifer system.</title>
        <authorList>
            <person name="Anantharaman K."/>
            <person name="Brown C.T."/>
            <person name="Hug L.A."/>
            <person name="Sharon I."/>
            <person name="Castelle C.J."/>
            <person name="Probst A.J."/>
            <person name="Thomas B.C."/>
            <person name="Singh A."/>
            <person name="Wilkins M.J."/>
            <person name="Karaoz U."/>
            <person name="Brodie E.L."/>
            <person name="Williams K.H."/>
            <person name="Hubbard S.S."/>
            <person name="Banfield J.F."/>
        </authorList>
    </citation>
    <scope>NUCLEOTIDE SEQUENCE [LARGE SCALE GENOMIC DNA]</scope>
</reference>
<dbReference type="GO" id="GO:0005886">
    <property type="term" value="C:plasma membrane"/>
    <property type="evidence" value="ECO:0007669"/>
    <property type="project" value="UniProtKB-SubCell"/>
</dbReference>
<evidence type="ECO:0000256" key="6">
    <source>
        <dbReference type="ARBA" id="ARBA00022679"/>
    </source>
</evidence>
<dbReference type="InterPro" id="IPR003660">
    <property type="entry name" value="HAMP_dom"/>
</dbReference>
<dbReference type="SUPFAM" id="SSF158472">
    <property type="entry name" value="HAMP domain-like"/>
    <property type="match status" value="1"/>
</dbReference>
<feature type="transmembrane region" description="Helical" evidence="12">
    <location>
        <begin position="7"/>
        <end position="29"/>
    </location>
</feature>
<keyword evidence="10 12" id="KW-0472">Membrane</keyword>
<sequence>MKIKYKLNIVFTLISVVVIIISALIFLNLSIGAIEERTKAQLESVATIKENQLRNLVKERIKDIEFMRGDILFYELLKTNWTNNEYVEEILKNKINLFNNNFSEIFILDPSGKIIFSTDQTQKWKIKNDKNYFTKGKNETFVQDFYYSPSTQKPTMIISTPVKDANQNLISIIVGRVNLESISDIMLERSGLGETGKTYLVNKINIIFTKPLQNEEKFLGKTIYTPAIKECISGKNNYGKYKNYKNVSVLGIYKWIPGRDVCLLAEIDETEALAITKKLGQTITFINLVIVFLLIIINLFLTKKITDPIKYLKNAASKFGSGKLDTEIDIKSKDEIGELAQTFNQMAKNLKESNEKLEKYSKNLENKIKERTRELNKKIEELENFNKLAVGREIRMVELKKEIEELKNKK</sequence>
<dbReference type="Pfam" id="PF00672">
    <property type="entry name" value="HAMP"/>
    <property type="match status" value="1"/>
</dbReference>
<dbReference type="PROSITE" id="PS50885">
    <property type="entry name" value="HAMP"/>
    <property type="match status" value="1"/>
</dbReference>
<accession>A0A1F5TTE6</accession>
<evidence type="ECO:0000313" key="14">
    <source>
        <dbReference type="EMBL" id="OGF41851.1"/>
    </source>
</evidence>
<evidence type="ECO:0000256" key="1">
    <source>
        <dbReference type="ARBA" id="ARBA00000085"/>
    </source>
</evidence>
<keyword evidence="7 12" id="KW-0812">Transmembrane</keyword>
<name>A0A1F5TTE6_9BACT</name>
<feature type="coiled-coil region" evidence="11">
    <location>
        <begin position="340"/>
        <end position="409"/>
    </location>
</feature>
<dbReference type="PANTHER" id="PTHR45528">
    <property type="entry name" value="SENSOR HISTIDINE KINASE CPXA"/>
    <property type="match status" value="1"/>
</dbReference>
<keyword evidence="9 12" id="KW-1133">Transmembrane helix</keyword>
<dbReference type="SMART" id="SM00304">
    <property type="entry name" value="HAMP"/>
    <property type="match status" value="1"/>
</dbReference>
<comment type="caution">
    <text evidence="14">The sequence shown here is derived from an EMBL/GenBank/DDBJ whole genome shotgun (WGS) entry which is preliminary data.</text>
</comment>